<dbReference type="EMBL" id="BMIJ01000002">
    <property type="protein sequence ID" value="GGB88347.1"/>
    <property type="molecule type" value="Genomic_DNA"/>
</dbReference>
<protein>
    <submittedName>
        <fullName evidence="4">Amidophosphoribosyltransferase</fullName>
    </submittedName>
</protein>
<evidence type="ECO:0000256" key="1">
    <source>
        <dbReference type="ARBA" id="ARBA00008007"/>
    </source>
</evidence>
<accession>A0ABQ1K934</accession>
<dbReference type="SUPFAM" id="SSF53271">
    <property type="entry name" value="PRTase-like"/>
    <property type="match status" value="1"/>
</dbReference>
<dbReference type="Gene3D" id="3.40.50.2020">
    <property type="match status" value="1"/>
</dbReference>
<dbReference type="PANTHER" id="PTHR47505">
    <property type="entry name" value="DNA UTILIZATION PROTEIN YHGH"/>
    <property type="match status" value="1"/>
</dbReference>
<dbReference type="InterPro" id="IPR000836">
    <property type="entry name" value="PRTase_dom"/>
</dbReference>
<comment type="caution">
    <text evidence="4">The sequence shown here is derived from an EMBL/GenBank/DDBJ whole genome shotgun (WGS) entry which is preliminary data.</text>
</comment>
<dbReference type="PANTHER" id="PTHR47505:SF1">
    <property type="entry name" value="DNA UTILIZATION PROTEIN YHGH"/>
    <property type="match status" value="1"/>
</dbReference>
<keyword evidence="5" id="KW-1185">Reference proteome</keyword>
<proteinExistence type="inferred from homology"/>
<feature type="domain" description="Double zinc ribbon" evidence="3">
    <location>
        <begin position="9"/>
        <end position="65"/>
    </location>
</feature>
<dbReference type="InterPro" id="IPR051910">
    <property type="entry name" value="ComF/GntX_DNA_util-trans"/>
</dbReference>
<evidence type="ECO:0000313" key="4">
    <source>
        <dbReference type="EMBL" id="GGB88347.1"/>
    </source>
</evidence>
<dbReference type="CDD" id="cd06223">
    <property type="entry name" value="PRTases_typeI"/>
    <property type="match status" value="1"/>
</dbReference>
<evidence type="ECO:0000259" key="2">
    <source>
        <dbReference type="Pfam" id="PF00156"/>
    </source>
</evidence>
<evidence type="ECO:0000259" key="3">
    <source>
        <dbReference type="Pfam" id="PF18912"/>
    </source>
</evidence>
<dbReference type="Pfam" id="PF00156">
    <property type="entry name" value="Pribosyltran"/>
    <property type="match status" value="1"/>
</dbReference>
<name>A0ABQ1K934_9GAMM</name>
<sequence length="235" mass="26347">MKNIKSYYRLFFNQSCYLCQTARADTLGLCEACHADLPWLIGACRRCAEPMPTGLAGSSLCARCQRQAPAFDITHAAFLYAFPISQLIPAIKYLRRPEALGWLSLIFAQLLRDRIEQPPKMLLPVPMHPWRTTLRGFNQAELIAAQLGRHLGIPVRSELLRKRRTTLQQARLNRASRGTNLAGSFKLLQPVPEHVAVVDDVMTTGSTAEELARLLKMAGARRVEIWVLARTPSKG</sequence>
<dbReference type="InterPro" id="IPR044005">
    <property type="entry name" value="DZR_2"/>
</dbReference>
<reference evidence="5" key="1">
    <citation type="journal article" date="2019" name="Int. J. Syst. Evol. Microbiol.">
        <title>The Global Catalogue of Microorganisms (GCM) 10K type strain sequencing project: providing services to taxonomists for standard genome sequencing and annotation.</title>
        <authorList>
            <consortium name="The Broad Institute Genomics Platform"/>
            <consortium name="The Broad Institute Genome Sequencing Center for Infectious Disease"/>
            <person name="Wu L."/>
            <person name="Ma J."/>
        </authorList>
    </citation>
    <scope>NUCLEOTIDE SEQUENCE [LARGE SCALE GENOMIC DNA]</scope>
    <source>
        <strain evidence="5">CGMCC 1.15341</strain>
    </source>
</reference>
<dbReference type="Pfam" id="PF18912">
    <property type="entry name" value="DZR_2"/>
    <property type="match status" value="1"/>
</dbReference>
<feature type="domain" description="Phosphoribosyltransferase" evidence="2">
    <location>
        <begin position="192"/>
        <end position="234"/>
    </location>
</feature>
<organism evidence="4 5">
    <name type="scientific">Marinobacterium zhoushanense</name>
    <dbReference type="NCBI Taxonomy" id="1679163"/>
    <lineage>
        <taxon>Bacteria</taxon>
        <taxon>Pseudomonadati</taxon>
        <taxon>Pseudomonadota</taxon>
        <taxon>Gammaproteobacteria</taxon>
        <taxon>Oceanospirillales</taxon>
        <taxon>Oceanospirillaceae</taxon>
        <taxon>Marinobacterium</taxon>
    </lineage>
</organism>
<evidence type="ECO:0000313" key="5">
    <source>
        <dbReference type="Proteomes" id="UP000629025"/>
    </source>
</evidence>
<dbReference type="Proteomes" id="UP000629025">
    <property type="component" value="Unassembled WGS sequence"/>
</dbReference>
<dbReference type="RefSeq" id="WP_188746458.1">
    <property type="nucleotide sequence ID" value="NZ_BMIJ01000002.1"/>
</dbReference>
<dbReference type="InterPro" id="IPR029057">
    <property type="entry name" value="PRTase-like"/>
</dbReference>
<comment type="similarity">
    <text evidence="1">Belongs to the ComF/GntX family.</text>
</comment>
<gene>
    <name evidence="4" type="ORF">GCM10011352_12930</name>
</gene>